<dbReference type="GO" id="GO:0005737">
    <property type="term" value="C:cytoplasm"/>
    <property type="evidence" value="ECO:0007669"/>
    <property type="project" value="TreeGrafter"/>
</dbReference>
<dbReference type="GO" id="GO:0005524">
    <property type="term" value="F:ATP binding"/>
    <property type="evidence" value="ECO:0007669"/>
    <property type="project" value="UniProtKB-KW"/>
</dbReference>
<dbReference type="SUPFAM" id="SSF52540">
    <property type="entry name" value="P-loop containing nucleoside triphosphate hydrolases"/>
    <property type="match status" value="1"/>
</dbReference>
<dbReference type="FunFam" id="3.40.50.300:FF:000752">
    <property type="entry name" value="ATP-dependent DNA helicase"/>
    <property type="match status" value="1"/>
</dbReference>
<dbReference type="InterPro" id="IPR001650">
    <property type="entry name" value="Helicase_C-like"/>
</dbReference>
<dbReference type="AlphaFoldDB" id="A0A1B6JNR2"/>
<evidence type="ECO:0000256" key="22">
    <source>
        <dbReference type="SAM" id="MobiDB-lite"/>
    </source>
</evidence>
<keyword evidence="6" id="KW-0597">Phosphoprotein</keyword>
<evidence type="ECO:0000256" key="15">
    <source>
        <dbReference type="ARBA" id="ARBA00023235"/>
    </source>
</evidence>
<dbReference type="GO" id="GO:0000724">
    <property type="term" value="P:double-strand break repair via homologous recombination"/>
    <property type="evidence" value="ECO:0007669"/>
    <property type="project" value="TreeGrafter"/>
</dbReference>
<evidence type="ECO:0000256" key="2">
    <source>
        <dbReference type="ARBA" id="ARBA00001946"/>
    </source>
</evidence>
<evidence type="ECO:0000256" key="16">
    <source>
        <dbReference type="ARBA" id="ARBA00023242"/>
    </source>
</evidence>
<evidence type="ECO:0000256" key="11">
    <source>
        <dbReference type="ARBA" id="ARBA00022833"/>
    </source>
</evidence>
<comment type="catalytic activity">
    <reaction evidence="18">
        <text>ATP + H2O = ADP + phosphate + H(+)</text>
        <dbReference type="Rhea" id="RHEA:13065"/>
        <dbReference type="ChEBI" id="CHEBI:15377"/>
        <dbReference type="ChEBI" id="CHEBI:15378"/>
        <dbReference type="ChEBI" id="CHEBI:30616"/>
        <dbReference type="ChEBI" id="CHEBI:43474"/>
        <dbReference type="ChEBI" id="CHEBI:456216"/>
    </reaction>
    <physiologicalReaction direction="left-to-right" evidence="18">
        <dbReference type="Rhea" id="RHEA:13066"/>
    </physiologicalReaction>
</comment>
<keyword evidence="9 20" id="KW-0378">Hydrolase</keyword>
<evidence type="ECO:0000256" key="9">
    <source>
        <dbReference type="ARBA" id="ARBA00022801"/>
    </source>
</evidence>
<dbReference type="GO" id="GO:0005694">
    <property type="term" value="C:chromosome"/>
    <property type="evidence" value="ECO:0007669"/>
    <property type="project" value="TreeGrafter"/>
</dbReference>
<keyword evidence="10 20" id="KW-0347">Helicase</keyword>
<dbReference type="FunFam" id="1.10.10.10:FF:000306">
    <property type="entry name" value="ATP-dependent DNA helicase"/>
    <property type="match status" value="1"/>
</dbReference>
<dbReference type="PROSITE" id="PS51192">
    <property type="entry name" value="HELICASE_ATP_BIND_1"/>
    <property type="match status" value="1"/>
</dbReference>
<evidence type="ECO:0000256" key="6">
    <source>
        <dbReference type="ARBA" id="ARBA00022553"/>
    </source>
</evidence>
<dbReference type="GO" id="GO:0009378">
    <property type="term" value="F:four-way junction helicase activity"/>
    <property type="evidence" value="ECO:0007669"/>
    <property type="project" value="TreeGrafter"/>
</dbReference>
<evidence type="ECO:0000256" key="17">
    <source>
        <dbReference type="ARBA" id="ARBA00034617"/>
    </source>
</evidence>
<dbReference type="GO" id="GO:0043138">
    <property type="term" value="F:3'-5' DNA helicase activity"/>
    <property type="evidence" value="ECO:0007669"/>
    <property type="project" value="UniProtKB-EC"/>
</dbReference>
<evidence type="ECO:0000259" key="24">
    <source>
        <dbReference type="PROSITE" id="PS51194"/>
    </source>
</evidence>
<keyword evidence="16 20" id="KW-0539">Nucleus</keyword>
<dbReference type="SMART" id="SM00487">
    <property type="entry name" value="DEXDc"/>
    <property type="match status" value="1"/>
</dbReference>
<keyword evidence="7" id="KW-0479">Metal-binding</keyword>
<dbReference type="PROSITE" id="PS51194">
    <property type="entry name" value="HELICASE_CTER"/>
    <property type="match status" value="1"/>
</dbReference>
<accession>A0A1B6JNR2</accession>
<evidence type="ECO:0000256" key="10">
    <source>
        <dbReference type="ARBA" id="ARBA00022806"/>
    </source>
</evidence>
<dbReference type="EC" id="5.6.2.4" evidence="20"/>
<comment type="catalytic activity">
    <reaction evidence="17 20">
        <text>Couples ATP hydrolysis with the unwinding of duplex DNA by translocating in the 3'-5' direction.</text>
        <dbReference type="EC" id="5.6.2.4"/>
    </reaction>
</comment>
<evidence type="ECO:0000256" key="5">
    <source>
        <dbReference type="ARBA" id="ARBA00005446"/>
    </source>
</evidence>
<protein>
    <recommendedName>
        <fullName evidence="20">ATP-dependent DNA helicase</fullName>
        <ecNumber evidence="20">5.6.2.4</ecNumber>
    </recommendedName>
</protein>
<organism evidence="25">
    <name type="scientific">Homalodisca liturata</name>
    <dbReference type="NCBI Taxonomy" id="320908"/>
    <lineage>
        <taxon>Eukaryota</taxon>
        <taxon>Metazoa</taxon>
        <taxon>Ecdysozoa</taxon>
        <taxon>Arthropoda</taxon>
        <taxon>Hexapoda</taxon>
        <taxon>Insecta</taxon>
        <taxon>Pterygota</taxon>
        <taxon>Neoptera</taxon>
        <taxon>Paraneoptera</taxon>
        <taxon>Hemiptera</taxon>
        <taxon>Auchenorrhyncha</taxon>
        <taxon>Membracoidea</taxon>
        <taxon>Cicadellidae</taxon>
        <taxon>Cicadellinae</taxon>
        <taxon>Proconiini</taxon>
        <taxon>Homalodisca</taxon>
    </lineage>
</organism>
<dbReference type="InterPro" id="IPR036388">
    <property type="entry name" value="WH-like_DNA-bd_sf"/>
</dbReference>
<dbReference type="CDD" id="cd18794">
    <property type="entry name" value="SF2_C_RecQ"/>
    <property type="match status" value="1"/>
</dbReference>
<evidence type="ECO:0000256" key="3">
    <source>
        <dbReference type="ARBA" id="ARBA00001947"/>
    </source>
</evidence>
<feature type="domain" description="Helicase ATP-binding" evidence="23">
    <location>
        <begin position="96"/>
        <end position="271"/>
    </location>
</feature>
<feature type="coiled-coil region" evidence="21">
    <location>
        <begin position="16"/>
        <end position="50"/>
    </location>
</feature>
<dbReference type="InterPro" id="IPR032284">
    <property type="entry name" value="RecQ_Zn-bd"/>
</dbReference>
<dbReference type="PANTHER" id="PTHR13710:SF105">
    <property type="entry name" value="ATP-DEPENDENT DNA HELICASE Q1"/>
    <property type="match status" value="1"/>
</dbReference>
<evidence type="ECO:0000256" key="14">
    <source>
        <dbReference type="ARBA" id="ARBA00023125"/>
    </source>
</evidence>
<feature type="domain" description="Helicase C-terminal" evidence="24">
    <location>
        <begin position="296"/>
        <end position="444"/>
    </location>
</feature>
<dbReference type="Pfam" id="PF00271">
    <property type="entry name" value="Helicase_C"/>
    <property type="match status" value="1"/>
</dbReference>
<keyword evidence="21" id="KW-0175">Coiled coil</keyword>
<dbReference type="InterPro" id="IPR004589">
    <property type="entry name" value="DNA_helicase_ATP-dep_RecQ"/>
</dbReference>
<dbReference type="Gene3D" id="1.10.10.10">
    <property type="entry name" value="Winged helix-like DNA-binding domain superfamily/Winged helix DNA-binding domain"/>
    <property type="match status" value="1"/>
</dbReference>
<evidence type="ECO:0000259" key="23">
    <source>
        <dbReference type="PROSITE" id="PS51192"/>
    </source>
</evidence>
<keyword evidence="14" id="KW-0238">DNA-binding</keyword>
<evidence type="ECO:0000256" key="7">
    <source>
        <dbReference type="ARBA" id="ARBA00022723"/>
    </source>
</evidence>
<dbReference type="InterPro" id="IPR014001">
    <property type="entry name" value="Helicase_ATP-bd"/>
</dbReference>
<dbReference type="Pfam" id="PF00270">
    <property type="entry name" value="DEAD"/>
    <property type="match status" value="1"/>
</dbReference>
<dbReference type="GO" id="GO:0003677">
    <property type="term" value="F:DNA binding"/>
    <property type="evidence" value="ECO:0007669"/>
    <property type="project" value="UniProtKB-KW"/>
</dbReference>
<dbReference type="InterPro" id="IPR011545">
    <property type="entry name" value="DEAD/DEAH_box_helicase_dom"/>
</dbReference>
<gene>
    <name evidence="25" type="ORF">g.13228</name>
</gene>
<keyword evidence="15" id="KW-0413">Isomerase</keyword>
<keyword evidence="13" id="KW-0007">Acetylation</keyword>
<comment type="cofactor">
    <cofactor evidence="3">
        <name>Zn(2+)</name>
        <dbReference type="ChEBI" id="CHEBI:29105"/>
    </cofactor>
</comment>
<dbReference type="NCBIfam" id="TIGR00614">
    <property type="entry name" value="recQ_fam"/>
    <property type="match status" value="1"/>
</dbReference>
<evidence type="ECO:0000256" key="18">
    <source>
        <dbReference type="ARBA" id="ARBA00048778"/>
    </source>
</evidence>
<comment type="similarity">
    <text evidence="5 20">Belongs to the helicase family. RecQ subfamily.</text>
</comment>
<comment type="cofactor">
    <cofactor evidence="1">
        <name>Mn(2+)</name>
        <dbReference type="ChEBI" id="CHEBI:29035"/>
    </cofactor>
</comment>
<dbReference type="EMBL" id="GECU01006887">
    <property type="protein sequence ID" value="JAT00820.1"/>
    <property type="molecule type" value="Transcribed_RNA"/>
</dbReference>
<evidence type="ECO:0000256" key="8">
    <source>
        <dbReference type="ARBA" id="ARBA00022741"/>
    </source>
</evidence>
<evidence type="ECO:0000256" key="4">
    <source>
        <dbReference type="ARBA" id="ARBA00004123"/>
    </source>
</evidence>
<keyword evidence="12 20" id="KW-0067">ATP-binding</keyword>
<comment type="subcellular location">
    <subcellularLocation>
        <location evidence="4 20">Nucleus</location>
    </subcellularLocation>
</comment>
<feature type="region of interest" description="Disordered" evidence="22">
    <location>
        <begin position="593"/>
        <end position="638"/>
    </location>
</feature>
<keyword evidence="8 20" id="KW-0547">Nucleotide-binding</keyword>
<dbReference type="GO" id="GO:0046872">
    <property type="term" value="F:metal ion binding"/>
    <property type="evidence" value="ECO:0007669"/>
    <property type="project" value="UniProtKB-KW"/>
</dbReference>
<dbReference type="GO" id="GO:0005634">
    <property type="term" value="C:nucleus"/>
    <property type="evidence" value="ECO:0007669"/>
    <property type="project" value="UniProtKB-SubCell"/>
</dbReference>
<dbReference type="Pfam" id="PF16124">
    <property type="entry name" value="RecQ_Zn_bind"/>
    <property type="match status" value="1"/>
</dbReference>
<reference evidence="25" key="1">
    <citation type="submission" date="2015-11" db="EMBL/GenBank/DDBJ databases">
        <title>De novo transcriptome assembly of four potential Pierce s Disease insect vectors from Arizona vineyards.</title>
        <authorList>
            <person name="Tassone E.E."/>
        </authorList>
    </citation>
    <scope>NUCLEOTIDE SEQUENCE</scope>
</reference>
<evidence type="ECO:0000256" key="21">
    <source>
        <dbReference type="SAM" id="Coils"/>
    </source>
</evidence>
<name>A0A1B6JNR2_9HEMI</name>
<proteinExistence type="inferred from homology"/>
<dbReference type="CDD" id="cd18015">
    <property type="entry name" value="DEXHc_RecQ1"/>
    <property type="match status" value="1"/>
</dbReference>
<evidence type="ECO:0000256" key="1">
    <source>
        <dbReference type="ARBA" id="ARBA00001936"/>
    </source>
</evidence>
<sequence>MEDIAENIGISDEERLAAVEHELKQVSTEIQRLSERKSELMAMRDKLRDRMNLEKSKQLADKNWDKTDFPWSGKLQKTLQEVFRIQEFRPHQLPTMNATMSKEDAILIMPTGGGKSLTYQLTAVVDKGFTLVVSPLLSLMEDQVIALKALNIDAGMFHAQSDKSETNRLMQALTDQKSSLKLIYATPEKLAKSKRFMSKLQKAYQMGRLARIAIDEVHCCSQWGHDFRQDYKFLGVLKPMFPDVPILGLTATATTKVIIDVQKMLDIQGCIVFRATFNRPNLYYELRPKPSAMSECVDQLADLLKHRFANQSGIIYTTSIKDCDELRDQLRQRGLRVSGYHATLDAALRSKIHRKWLTGEYQAVVATIAFGLGIDKPDVRFVIHHALSKSMENFYQESGRAGRDGKPADCILYYRLADVFKLSTMVFTQQTGLQCLYGMVEYCVDVHRCRREMIARHFDEVWDRADCDRMCDHCRMPREPKQVDVTKHCRTVYKLLAHAASSDTKLTVQKLMDAWYGKGPAALKLTGISPPSFPRDTAENILAYLLINGYLKEDFHFTPYSTISYIRRGQLASKLEDPSHTIAMTVRGKSITTDDKAAKKTPITGDKISESTKRKRTPTEESEKSKKPKVYVIESDSD</sequence>
<dbReference type="InterPro" id="IPR027417">
    <property type="entry name" value="P-loop_NTPase"/>
</dbReference>
<comment type="cofactor">
    <cofactor evidence="2">
        <name>Mg(2+)</name>
        <dbReference type="ChEBI" id="CHEBI:18420"/>
    </cofactor>
</comment>
<dbReference type="Gene3D" id="3.40.50.300">
    <property type="entry name" value="P-loop containing nucleotide triphosphate hydrolases"/>
    <property type="match status" value="2"/>
</dbReference>
<dbReference type="SMART" id="SM00490">
    <property type="entry name" value="HELICc"/>
    <property type="match status" value="1"/>
</dbReference>
<dbReference type="GO" id="GO:0016887">
    <property type="term" value="F:ATP hydrolysis activity"/>
    <property type="evidence" value="ECO:0007669"/>
    <property type="project" value="RHEA"/>
</dbReference>
<feature type="compositionally biased region" description="Basic and acidic residues" evidence="22">
    <location>
        <begin position="607"/>
        <end position="625"/>
    </location>
</feature>
<dbReference type="PANTHER" id="PTHR13710">
    <property type="entry name" value="DNA HELICASE RECQ FAMILY MEMBER"/>
    <property type="match status" value="1"/>
</dbReference>
<comment type="catalytic activity">
    <reaction evidence="19">
        <text>dATP + H2O = dADP + phosphate + H(+)</text>
        <dbReference type="Rhea" id="RHEA:51908"/>
        <dbReference type="ChEBI" id="CHEBI:15377"/>
        <dbReference type="ChEBI" id="CHEBI:15378"/>
        <dbReference type="ChEBI" id="CHEBI:43474"/>
        <dbReference type="ChEBI" id="CHEBI:57667"/>
        <dbReference type="ChEBI" id="CHEBI:61404"/>
    </reaction>
    <physiologicalReaction direction="left-to-right" evidence="19">
        <dbReference type="Rhea" id="RHEA:51909"/>
    </physiologicalReaction>
</comment>
<evidence type="ECO:0000256" key="12">
    <source>
        <dbReference type="ARBA" id="ARBA00022840"/>
    </source>
</evidence>
<evidence type="ECO:0000256" key="19">
    <source>
        <dbReference type="ARBA" id="ARBA00051437"/>
    </source>
</evidence>
<dbReference type="FunFam" id="3.40.50.300:FF:000596">
    <property type="entry name" value="ATP-dependent DNA helicase"/>
    <property type="match status" value="1"/>
</dbReference>
<evidence type="ECO:0000313" key="25">
    <source>
        <dbReference type="EMBL" id="JAT00820.1"/>
    </source>
</evidence>
<evidence type="ECO:0000256" key="20">
    <source>
        <dbReference type="RuleBase" id="RU364117"/>
    </source>
</evidence>
<evidence type="ECO:0000256" key="13">
    <source>
        <dbReference type="ARBA" id="ARBA00022990"/>
    </source>
</evidence>
<keyword evidence="11" id="KW-0862">Zinc</keyword>